<gene>
    <name evidence="1" type="ORF">BDV37DRAFT_285580</name>
</gene>
<dbReference type="PANTHER" id="PTHR43341">
    <property type="entry name" value="AMINO ACID PERMEASE"/>
    <property type="match status" value="1"/>
</dbReference>
<dbReference type="GO" id="GO:0016020">
    <property type="term" value="C:membrane"/>
    <property type="evidence" value="ECO:0007669"/>
    <property type="project" value="TreeGrafter"/>
</dbReference>
<organism evidence="1 2">
    <name type="scientific">Aspergillus pseudonomiae</name>
    <dbReference type="NCBI Taxonomy" id="1506151"/>
    <lineage>
        <taxon>Eukaryota</taxon>
        <taxon>Fungi</taxon>
        <taxon>Dikarya</taxon>
        <taxon>Ascomycota</taxon>
        <taxon>Pezizomycotina</taxon>
        <taxon>Eurotiomycetes</taxon>
        <taxon>Eurotiomycetidae</taxon>
        <taxon>Eurotiales</taxon>
        <taxon>Aspergillaceae</taxon>
        <taxon>Aspergillus</taxon>
        <taxon>Aspergillus subgen. Circumdati</taxon>
    </lineage>
</organism>
<accession>A0A5N7D5I5</accession>
<proteinExistence type="predicted"/>
<name>A0A5N6HNA7_9EURO</name>
<accession>A0A5N6HNA7</accession>
<protein>
    <submittedName>
        <fullName evidence="1">Uncharacterized protein</fullName>
    </submittedName>
</protein>
<dbReference type="AlphaFoldDB" id="A0A5N6HNA7"/>
<evidence type="ECO:0000313" key="1">
    <source>
        <dbReference type="EMBL" id="KAE8401559.1"/>
    </source>
</evidence>
<dbReference type="GO" id="GO:0015171">
    <property type="term" value="F:amino acid transmembrane transporter activity"/>
    <property type="evidence" value="ECO:0007669"/>
    <property type="project" value="TreeGrafter"/>
</dbReference>
<dbReference type="Proteomes" id="UP000325579">
    <property type="component" value="Unassembled WGS sequence"/>
</dbReference>
<dbReference type="InterPro" id="IPR050524">
    <property type="entry name" value="APC_YAT"/>
</dbReference>
<sequence length="101" mass="11119">MVVLLVFGGGPNRESPGLQYWKHPSPINEYMIPGHSGYLSTFIATVCFPVFAFGFAPELPIVAGGGMQSPTQSTNHRKRYFYRLVLLYILEASAISGILPE</sequence>
<reference evidence="1 2" key="1">
    <citation type="submission" date="2019-04" db="EMBL/GenBank/DDBJ databases">
        <authorList>
            <consortium name="DOE Joint Genome Institute"/>
            <person name="Mondo S."/>
            <person name="Kjaerbolling I."/>
            <person name="Vesth T."/>
            <person name="Frisvad J.C."/>
            <person name="Nybo J.L."/>
            <person name="Theobald S."/>
            <person name="Kildgaard S."/>
            <person name="Isbrandt T."/>
            <person name="Kuo A."/>
            <person name="Sato A."/>
            <person name="Lyhne E.K."/>
            <person name="Kogle M.E."/>
            <person name="Wiebenga A."/>
            <person name="Kun R.S."/>
            <person name="Lubbers R.J."/>
            <person name="Makela M.R."/>
            <person name="Barry K."/>
            <person name="Chovatia M."/>
            <person name="Clum A."/>
            <person name="Daum C."/>
            <person name="Haridas S."/>
            <person name="He G."/>
            <person name="LaButti K."/>
            <person name="Lipzen A."/>
            <person name="Riley R."/>
            <person name="Salamov A."/>
            <person name="Simmons B.A."/>
            <person name="Magnuson J.K."/>
            <person name="Henrissat B."/>
            <person name="Mortensen U.H."/>
            <person name="Larsen T.O."/>
            <person name="Devries R.P."/>
            <person name="Grigoriev I.V."/>
            <person name="Machida M."/>
            <person name="Baker S.E."/>
            <person name="Andersen M.R."/>
            <person name="Cantor M.N."/>
            <person name="Hua S.X."/>
        </authorList>
    </citation>
    <scope>NUCLEOTIDE SEQUENCE [LARGE SCALE GENOMIC DNA]</scope>
    <source>
        <strain evidence="1 2">CBS 119388</strain>
    </source>
</reference>
<dbReference type="RefSeq" id="XP_031938878.1">
    <property type="nucleotide sequence ID" value="XM_032087761.1"/>
</dbReference>
<dbReference type="EMBL" id="ML736799">
    <property type="protein sequence ID" value="KAE8401559.1"/>
    <property type="molecule type" value="Genomic_DNA"/>
</dbReference>
<dbReference type="GeneID" id="43672452"/>
<evidence type="ECO:0000313" key="2">
    <source>
        <dbReference type="Proteomes" id="UP000325579"/>
    </source>
</evidence>
<keyword evidence="2" id="KW-1185">Reference proteome</keyword>
<dbReference type="PANTHER" id="PTHR43341:SF36">
    <property type="entry name" value="PROLINE-SPECIFIC PERMEASE"/>
    <property type="match status" value="1"/>
</dbReference>